<evidence type="ECO:0008006" key="5">
    <source>
        <dbReference type="Google" id="ProtNLM"/>
    </source>
</evidence>
<evidence type="ECO:0000313" key="3">
    <source>
        <dbReference type="EMBL" id="MDU0366347.1"/>
    </source>
</evidence>
<keyword evidence="1" id="KW-1133">Transmembrane helix</keyword>
<accession>A0ABU3T4P8</accession>
<gene>
    <name evidence="3" type="ORF">RWH45_03905</name>
</gene>
<feature type="signal peptide" evidence="2">
    <location>
        <begin position="1"/>
        <end position="27"/>
    </location>
</feature>
<name>A0ABU3T4P8_9MICO</name>
<feature type="transmembrane region" description="Helical" evidence="1">
    <location>
        <begin position="156"/>
        <end position="176"/>
    </location>
</feature>
<feature type="chain" id="PRO_5045646915" description="Sortase" evidence="2">
    <location>
        <begin position="28"/>
        <end position="184"/>
    </location>
</feature>
<organism evidence="3 4">
    <name type="scientific">Microbacterium galbum</name>
    <dbReference type="NCBI Taxonomy" id="3075994"/>
    <lineage>
        <taxon>Bacteria</taxon>
        <taxon>Bacillati</taxon>
        <taxon>Actinomycetota</taxon>
        <taxon>Actinomycetes</taxon>
        <taxon>Micrococcales</taxon>
        <taxon>Microbacteriaceae</taxon>
        <taxon>Microbacterium</taxon>
    </lineage>
</organism>
<evidence type="ECO:0000256" key="2">
    <source>
        <dbReference type="SAM" id="SignalP"/>
    </source>
</evidence>
<keyword evidence="1" id="KW-0472">Membrane</keyword>
<keyword evidence="4" id="KW-1185">Reference proteome</keyword>
<evidence type="ECO:0000256" key="1">
    <source>
        <dbReference type="SAM" id="Phobius"/>
    </source>
</evidence>
<evidence type="ECO:0000313" key="4">
    <source>
        <dbReference type="Proteomes" id="UP001263371"/>
    </source>
</evidence>
<proteinExistence type="predicted"/>
<dbReference type="EMBL" id="JAWDIS010000001">
    <property type="protein sequence ID" value="MDU0366347.1"/>
    <property type="molecule type" value="Genomic_DNA"/>
</dbReference>
<keyword evidence="1" id="KW-0812">Transmembrane</keyword>
<dbReference type="Proteomes" id="UP001263371">
    <property type="component" value="Unassembled WGS sequence"/>
</dbReference>
<dbReference type="RefSeq" id="WP_315993605.1">
    <property type="nucleotide sequence ID" value="NZ_JAWDIS010000001.1"/>
</dbReference>
<protein>
    <recommendedName>
        <fullName evidence="5">Sortase</fullName>
    </recommendedName>
</protein>
<reference evidence="3 4" key="1">
    <citation type="submission" date="2023-09" db="EMBL/GenBank/DDBJ databases">
        <title>Microbacterium fusihabitans sp. nov., Microbacterium phycihabitans sp. nov., and Microbacterium cervinum sp. nov., isolated from dried seaweeds of beach.</title>
        <authorList>
            <person name="Lee S.D."/>
        </authorList>
    </citation>
    <scope>NUCLEOTIDE SEQUENCE [LARGE SCALE GENOMIC DNA]</scope>
    <source>
        <strain evidence="3 4">KSW4-17</strain>
    </source>
</reference>
<comment type="caution">
    <text evidence="3">The sequence shown here is derived from an EMBL/GenBank/DDBJ whole genome shotgun (WGS) entry which is preliminary data.</text>
</comment>
<keyword evidence="2" id="KW-0732">Signal</keyword>
<sequence length="184" mass="18195">MKTTIIRAVAALSLAAAAVLAPTAANAYTDPAVISVTPPVVAPGGSATFTTDREGFDGDEDVAISITGVAAKGVALASIATETNDSLRTKAVDGKIHAQVRFPANATGVYSFTFTGTRSGVVLHSSVTVTPVGAPSAPAQGGLAVTGFDVGSTTGLWLTGAALLVGGSAVGIGTVIRRRRASKS</sequence>